<dbReference type="Pfam" id="PF13456">
    <property type="entry name" value="RVT_3"/>
    <property type="match status" value="1"/>
</dbReference>
<dbReference type="HOGENOM" id="CLU_035712_0_0_11"/>
<dbReference type="Gene3D" id="3.30.420.10">
    <property type="entry name" value="Ribonuclease H-like superfamily/Ribonuclease H"/>
    <property type="match status" value="1"/>
</dbReference>
<dbReference type="InterPro" id="IPR029033">
    <property type="entry name" value="His_PPase_superfam"/>
</dbReference>
<dbReference type="SUPFAM" id="SSF53254">
    <property type="entry name" value="Phosphoglycerate mutase-like"/>
    <property type="match status" value="1"/>
</dbReference>
<proteinExistence type="predicted"/>
<keyword evidence="6" id="KW-1185">Reference proteome</keyword>
<dbReference type="RefSeq" id="WP_229676600.1">
    <property type="nucleotide sequence ID" value="NZ_CP007790.1"/>
</dbReference>
<gene>
    <name evidence="5" type="ORF">B840_08750</name>
</gene>
<feature type="domain" description="RNase H type-1" evidence="4">
    <location>
        <begin position="3"/>
        <end position="140"/>
    </location>
</feature>
<evidence type="ECO:0000256" key="2">
    <source>
        <dbReference type="PIRSR" id="PIRSR613078-1"/>
    </source>
</evidence>
<dbReference type="GO" id="GO:0004523">
    <property type="term" value="F:RNA-DNA hybrid ribonuclease activity"/>
    <property type="evidence" value="ECO:0007669"/>
    <property type="project" value="InterPro"/>
</dbReference>
<evidence type="ECO:0000313" key="6">
    <source>
        <dbReference type="Proteomes" id="UP000031928"/>
    </source>
</evidence>
<dbReference type="InterPro" id="IPR013078">
    <property type="entry name" value="His_Pase_superF_clade-1"/>
</dbReference>
<feature type="active site" description="Proton donor/acceptor; for phosphatase activity" evidence="1">
    <location>
        <position position="279"/>
    </location>
</feature>
<dbReference type="PANTHER" id="PTHR48100">
    <property type="entry name" value="BROAD-SPECIFICITY PHOSPHATASE YOR283W-RELATED"/>
    <property type="match status" value="1"/>
</dbReference>
<name>A0A0B6TN93_9CORY</name>
<dbReference type="InterPro" id="IPR002156">
    <property type="entry name" value="RNaseH_domain"/>
</dbReference>
<evidence type="ECO:0000313" key="5">
    <source>
        <dbReference type="EMBL" id="AJK69348.1"/>
    </source>
</evidence>
<protein>
    <submittedName>
        <fullName evidence="5">Phosphoglycerate mutase family protein</fullName>
    </submittedName>
</protein>
<dbReference type="KEGG" id="cmq:B840_08750"/>
<dbReference type="InterPro" id="IPR012337">
    <property type="entry name" value="RNaseH-like_sf"/>
</dbReference>
<dbReference type="InterPro" id="IPR050275">
    <property type="entry name" value="PGM_Phosphatase"/>
</dbReference>
<dbReference type="GO" id="GO:0016791">
    <property type="term" value="F:phosphatase activity"/>
    <property type="evidence" value="ECO:0007669"/>
    <property type="project" value="TreeGrafter"/>
</dbReference>
<dbReference type="PROSITE" id="PS50879">
    <property type="entry name" value="RNASE_H_1"/>
    <property type="match status" value="1"/>
</dbReference>
<reference evidence="5 6" key="1">
    <citation type="submission" date="2014-05" db="EMBL/GenBank/DDBJ databases">
        <title>Complete genome sequence of Corynebacterium marinum DSM 44953.</title>
        <authorList>
            <person name="Schaffert L."/>
            <person name="Albersmeier A."/>
            <person name="Kalinowski J."/>
            <person name="Ruckert C."/>
        </authorList>
    </citation>
    <scope>NUCLEOTIDE SEQUENCE [LARGE SCALE GENOMIC DNA]</scope>
    <source>
        <strain evidence="5 6">DSM 44953</strain>
    </source>
</reference>
<dbReference type="InterPro" id="IPR014636">
    <property type="entry name" value="RNaseH/PGlycerate_mutase"/>
</dbReference>
<dbReference type="EMBL" id="CP007790">
    <property type="protein sequence ID" value="AJK69348.1"/>
    <property type="molecule type" value="Genomic_DNA"/>
</dbReference>
<dbReference type="STRING" id="1224162.B840_08750"/>
<dbReference type="PANTHER" id="PTHR48100:SF1">
    <property type="entry name" value="HISTIDINE PHOSPHATASE FAMILY PROTEIN-RELATED"/>
    <property type="match status" value="1"/>
</dbReference>
<dbReference type="SUPFAM" id="SSF53098">
    <property type="entry name" value="Ribonuclease H-like"/>
    <property type="match status" value="1"/>
</dbReference>
<sequence length="401" mass="43148">MADHNHVIVYADGGSRGNPGTAGSGTVVYAADGRTVLREIVYVVGRRATNNVAEYHGMLRGLEAARDLGARTVDVHMDSKLVVEQMSGRWKIKHPDMQALALEARRLVDGFDRVTFTWVPRAKNSAADALSNTAMDAAAAGHEPGIVGGAEVASEPVDAEPVGPESGERGADDCEIVATAQSTSGTPSHWTGATSPPTRFVLLRHGQTEMSAAKQYSGHSDPSLTEVGLQQAAAAARMLQGRGGIDAIVTSPLTRCVQTARAAADLLGLEVEIIDELIEQDFGEWEGRTFDEAHAMSPHLHEEWLSNPTVTPPGGESLQILHNRVSGVRRELQQRYECRTVLVVSHVTPIKSFIRQALDAGPHVVSRMFLDLASLSVVEFFGEEARVGSTLRIFNDTAHLR</sequence>
<dbReference type="AlphaFoldDB" id="A0A0B6TN93"/>
<dbReference type="GO" id="GO:0005737">
    <property type="term" value="C:cytoplasm"/>
    <property type="evidence" value="ECO:0007669"/>
    <property type="project" value="TreeGrafter"/>
</dbReference>
<dbReference type="Proteomes" id="UP000031928">
    <property type="component" value="Chromosome"/>
</dbReference>
<evidence type="ECO:0000256" key="3">
    <source>
        <dbReference type="PIRSR" id="PIRSR613078-2"/>
    </source>
</evidence>
<dbReference type="InterPro" id="IPR036397">
    <property type="entry name" value="RNaseH_sf"/>
</dbReference>
<evidence type="ECO:0000256" key="1">
    <source>
        <dbReference type="PIRSR" id="PIRSR036922-1"/>
    </source>
</evidence>
<dbReference type="NCBIfam" id="NF005567">
    <property type="entry name" value="PRK07238.1"/>
    <property type="match status" value="1"/>
</dbReference>
<evidence type="ECO:0000259" key="4">
    <source>
        <dbReference type="PROSITE" id="PS50879"/>
    </source>
</evidence>
<feature type="active site" description="Tele-phosphohistidine intermediate" evidence="1">
    <location>
        <position position="205"/>
    </location>
</feature>
<feature type="active site" description="Proton donor/acceptor" evidence="2">
    <location>
        <position position="279"/>
    </location>
</feature>
<dbReference type="Gene3D" id="3.40.50.1240">
    <property type="entry name" value="Phosphoglycerate mutase-like"/>
    <property type="match status" value="1"/>
</dbReference>
<dbReference type="SMART" id="SM00855">
    <property type="entry name" value="PGAM"/>
    <property type="match status" value="1"/>
</dbReference>
<dbReference type="CDD" id="cd07067">
    <property type="entry name" value="HP_PGM_like"/>
    <property type="match status" value="1"/>
</dbReference>
<dbReference type="Pfam" id="PF00300">
    <property type="entry name" value="His_Phos_1"/>
    <property type="match status" value="1"/>
</dbReference>
<organism evidence="5 6">
    <name type="scientific">Corynebacterium marinum DSM 44953</name>
    <dbReference type="NCBI Taxonomy" id="1224162"/>
    <lineage>
        <taxon>Bacteria</taxon>
        <taxon>Bacillati</taxon>
        <taxon>Actinomycetota</taxon>
        <taxon>Actinomycetes</taxon>
        <taxon>Mycobacteriales</taxon>
        <taxon>Corynebacteriaceae</taxon>
        <taxon>Corynebacterium</taxon>
    </lineage>
</organism>
<accession>A0A0B6TN93</accession>
<dbReference type="GO" id="GO:0003676">
    <property type="term" value="F:nucleic acid binding"/>
    <property type="evidence" value="ECO:0007669"/>
    <property type="project" value="InterPro"/>
</dbReference>
<feature type="binding site" evidence="3">
    <location>
        <position position="255"/>
    </location>
    <ligand>
        <name>substrate</name>
    </ligand>
</feature>
<dbReference type="CDD" id="cd09279">
    <property type="entry name" value="RNase_HI_like"/>
    <property type="match status" value="1"/>
</dbReference>
<dbReference type="PIRSF" id="PIRSF036922">
    <property type="entry name" value="RNaseH_PGAM"/>
    <property type="match status" value="1"/>
</dbReference>